<name>A0A4Y1ZQC4_ARAVE</name>
<sequence>MNSCCGDQKRNERLKLELHWTVSPRVSVVQRCERAGDVATPRTVRSRLRRQTSTFTCCNCMQFHNFQKVSSLNRTAILHNTATLFVRFWIQHSSSGG</sequence>
<dbReference type="Proteomes" id="UP000499080">
    <property type="component" value="Unassembled WGS sequence"/>
</dbReference>
<gene>
    <name evidence="1" type="ORF">AVEN_225591_1</name>
</gene>
<accession>A0A4Y1ZQC4</accession>
<dbReference type="AlphaFoldDB" id="A0A4Y1ZQC4"/>
<evidence type="ECO:0000313" key="2">
    <source>
        <dbReference type="Proteomes" id="UP000499080"/>
    </source>
</evidence>
<dbReference type="EMBL" id="BGPR01076691">
    <property type="protein sequence ID" value="GBL62147.1"/>
    <property type="molecule type" value="Genomic_DNA"/>
</dbReference>
<evidence type="ECO:0000313" key="1">
    <source>
        <dbReference type="EMBL" id="GBL62147.1"/>
    </source>
</evidence>
<comment type="caution">
    <text evidence="1">The sequence shown here is derived from an EMBL/GenBank/DDBJ whole genome shotgun (WGS) entry which is preliminary data.</text>
</comment>
<protein>
    <submittedName>
        <fullName evidence="1">Uncharacterized protein</fullName>
    </submittedName>
</protein>
<keyword evidence="2" id="KW-1185">Reference proteome</keyword>
<reference evidence="1 2" key="1">
    <citation type="journal article" date="2019" name="Sci. Rep.">
        <title>Orb-weaving spider Araneus ventricosus genome elucidates the spidroin gene catalogue.</title>
        <authorList>
            <person name="Kono N."/>
            <person name="Nakamura H."/>
            <person name="Ohtoshi R."/>
            <person name="Moran D.A.P."/>
            <person name="Shinohara A."/>
            <person name="Yoshida Y."/>
            <person name="Fujiwara M."/>
            <person name="Mori M."/>
            <person name="Tomita M."/>
            <person name="Arakawa K."/>
        </authorList>
    </citation>
    <scope>NUCLEOTIDE SEQUENCE [LARGE SCALE GENOMIC DNA]</scope>
</reference>
<proteinExistence type="predicted"/>
<organism evidence="1 2">
    <name type="scientific">Araneus ventricosus</name>
    <name type="common">Orbweaver spider</name>
    <name type="synonym">Epeira ventricosa</name>
    <dbReference type="NCBI Taxonomy" id="182803"/>
    <lineage>
        <taxon>Eukaryota</taxon>
        <taxon>Metazoa</taxon>
        <taxon>Ecdysozoa</taxon>
        <taxon>Arthropoda</taxon>
        <taxon>Chelicerata</taxon>
        <taxon>Arachnida</taxon>
        <taxon>Araneae</taxon>
        <taxon>Araneomorphae</taxon>
        <taxon>Entelegynae</taxon>
        <taxon>Araneoidea</taxon>
        <taxon>Araneidae</taxon>
        <taxon>Araneus</taxon>
    </lineage>
</organism>